<dbReference type="AlphaFoldDB" id="A0A1E7F9D9"/>
<dbReference type="InterPro" id="IPR035979">
    <property type="entry name" value="RBD_domain_sf"/>
</dbReference>
<reference evidence="4 5" key="1">
    <citation type="submission" date="2016-09" db="EMBL/GenBank/DDBJ databases">
        <title>Extensive genetic diversity and differential bi-allelic expression allows diatom success in the polar Southern Ocean.</title>
        <authorList>
            <consortium name="DOE Joint Genome Institute"/>
            <person name="Mock T."/>
            <person name="Otillar R.P."/>
            <person name="Strauss J."/>
            <person name="Dupont C."/>
            <person name="Frickenhaus S."/>
            <person name="Maumus F."/>
            <person name="Mcmullan M."/>
            <person name="Sanges R."/>
            <person name="Schmutz J."/>
            <person name="Toseland A."/>
            <person name="Valas R."/>
            <person name="Veluchamy A."/>
            <person name="Ward B.J."/>
            <person name="Allen A."/>
            <person name="Barry K."/>
            <person name="Falciatore A."/>
            <person name="Ferrante M."/>
            <person name="Fortunato A.E."/>
            <person name="Gloeckner G."/>
            <person name="Gruber A."/>
            <person name="Hipkin R."/>
            <person name="Janech M."/>
            <person name="Kroth P."/>
            <person name="Leese F."/>
            <person name="Lindquist E."/>
            <person name="Lyon B.R."/>
            <person name="Martin J."/>
            <person name="Mayer C."/>
            <person name="Parker M."/>
            <person name="Quesneville H."/>
            <person name="Raymond J."/>
            <person name="Uhlig C."/>
            <person name="Valentin K.U."/>
            <person name="Worden A.Z."/>
            <person name="Armbrust E.V."/>
            <person name="Bowler C."/>
            <person name="Green B."/>
            <person name="Moulton V."/>
            <person name="Van Oosterhout C."/>
            <person name="Grigoriev I."/>
        </authorList>
    </citation>
    <scope>NUCLEOTIDE SEQUENCE [LARGE SCALE GENOMIC DNA]</scope>
    <source>
        <strain evidence="4 5">CCMP1102</strain>
    </source>
</reference>
<evidence type="ECO:0000259" key="3">
    <source>
        <dbReference type="PROSITE" id="PS50102"/>
    </source>
</evidence>
<dbReference type="GO" id="GO:0071011">
    <property type="term" value="C:precatalytic spliceosome"/>
    <property type="evidence" value="ECO:0007669"/>
    <property type="project" value="TreeGrafter"/>
</dbReference>
<evidence type="ECO:0000256" key="1">
    <source>
        <dbReference type="ARBA" id="ARBA00022884"/>
    </source>
</evidence>
<dbReference type="InParanoid" id="A0A1E7F9D9"/>
<organism evidence="4 5">
    <name type="scientific">Fragilariopsis cylindrus CCMP1102</name>
    <dbReference type="NCBI Taxonomy" id="635003"/>
    <lineage>
        <taxon>Eukaryota</taxon>
        <taxon>Sar</taxon>
        <taxon>Stramenopiles</taxon>
        <taxon>Ochrophyta</taxon>
        <taxon>Bacillariophyta</taxon>
        <taxon>Bacillariophyceae</taxon>
        <taxon>Bacillariophycidae</taxon>
        <taxon>Bacillariales</taxon>
        <taxon>Bacillariaceae</taxon>
        <taxon>Fragilariopsis</taxon>
    </lineage>
</organism>
<protein>
    <submittedName>
        <fullName evidence="4">RNA-binding domain-containing protein</fullName>
    </submittedName>
</protein>
<dbReference type="CDD" id="cd00590">
    <property type="entry name" value="RRM_SF"/>
    <property type="match status" value="1"/>
</dbReference>
<evidence type="ECO:0000313" key="5">
    <source>
        <dbReference type="Proteomes" id="UP000095751"/>
    </source>
</evidence>
<dbReference type="KEGG" id="fcy:FRACYDRAFT_144701"/>
<evidence type="ECO:0000256" key="2">
    <source>
        <dbReference type="PROSITE-ProRule" id="PRU00176"/>
    </source>
</evidence>
<keyword evidence="1 2" id="KW-0694">RNA-binding</keyword>
<accession>A0A1E7F9D9</accession>
<dbReference type="Pfam" id="PF00076">
    <property type="entry name" value="RRM_1"/>
    <property type="match status" value="1"/>
</dbReference>
<dbReference type="PANTHER" id="PTHR45880">
    <property type="entry name" value="RNA-BINDING MOTIF PROTEIN, X-LINKED 2"/>
    <property type="match status" value="1"/>
</dbReference>
<dbReference type="InterPro" id="IPR000504">
    <property type="entry name" value="RRM_dom"/>
</dbReference>
<dbReference type="PANTHER" id="PTHR45880:SF1">
    <property type="entry name" value="RNA-BINDING MOTIF PROTEIN, X-LINKED 2"/>
    <property type="match status" value="1"/>
</dbReference>
<dbReference type="Proteomes" id="UP000095751">
    <property type="component" value="Unassembled WGS sequence"/>
</dbReference>
<sequence length="75" mass="8315">ESQKVYVGGLDHAVTEQHLFALFSQFGTLLKVQLQIDLNTRLSRGYAFLSFHDPKVSNLAIQTMGGKLIAGRPLK</sequence>
<evidence type="ECO:0000313" key="4">
    <source>
        <dbReference type="EMBL" id="OEU14788.1"/>
    </source>
</evidence>
<dbReference type="GO" id="GO:0003723">
    <property type="term" value="F:RNA binding"/>
    <property type="evidence" value="ECO:0007669"/>
    <property type="project" value="UniProtKB-UniRule"/>
</dbReference>
<dbReference type="GO" id="GO:0000398">
    <property type="term" value="P:mRNA splicing, via spliceosome"/>
    <property type="evidence" value="ECO:0007669"/>
    <property type="project" value="TreeGrafter"/>
</dbReference>
<proteinExistence type="predicted"/>
<dbReference type="PROSITE" id="PS50102">
    <property type="entry name" value="RRM"/>
    <property type="match status" value="1"/>
</dbReference>
<feature type="domain" description="RRM" evidence="3">
    <location>
        <begin position="3"/>
        <end position="75"/>
    </location>
</feature>
<dbReference type="Gene3D" id="3.30.70.330">
    <property type="match status" value="1"/>
</dbReference>
<feature type="non-terminal residue" evidence="4">
    <location>
        <position position="75"/>
    </location>
</feature>
<dbReference type="SUPFAM" id="SSF54928">
    <property type="entry name" value="RNA-binding domain, RBD"/>
    <property type="match status" value="1"/>
</dbReference>
<name>A0A1E7F9D9_9STRA</name>
<dbReference type="GO" id="GO:0005686">
    <property type="term" value="C:U2 snRNP"/>
    <property type="evidence" value="ECO:0007669"/>
    <property type="project" value="TreeGrafter"/>
</dbReference>
<dbReference type="InterPro" id="IPR012677">
    <property type="entry name" value="Nucleotide-bd_a/b_plait_sf"/>
</dbReference>
<dbReference type="GO" id="GO:0071013">
    <property type="term" value="C:catalytic step 2 spliceosome"/>
    <property type="evidence" value="ECO:0007669"/>
    <property type="project" value="TreeGrafter"/>
</dbReference>
<dbReference type="EMBL" id="KV784360">
    <property type="protein sequence ID" value="OEU14788.1"/>
    <property type="molecule type" value="Genomic_DNA"/>
</dbReference>
<dbReference type="InterPro" id="IPR051847">
    <property type="entry name" value="RNA_proc/Spliceosome_comp"/>
</dbReference>
<dbReference type="OrthoDB" id="5411533at2759"/>
<gene>
    <name evidence="4" type="ORF">FRACYDRAFT_144701</name>
</gene>
<dbReference type="SMART" id="SM00360">
    <property type="entry name" value="RRM"/>
    <property type="match status" value="1"/>
</dbReference>
<keyword evidence="5" id="KW-1185">Reference proteome</keyword>
<feature type="non-terminal residue" evidence="4">
    <location>
        <position position="1"/>
    </location>
</feature>